<evidence type="ECO:0000313" key="1">
    <source>
        <dbReference type="EMBL" id="GEC22959.1"/>
    </source>
</evidence>
<dbReference type="EMBL" id="BJNG01000076">
    <property type="protein sequence ID" value="GEC22959.1"/>
    <property type="molecule type" value="Genomic_DNA"/>
</dbReference>
<accession>A0A4Y3WZ00</accession>
<dbReference type="AlphaFoldDB" id="A0A4Y3WZ00"/>
<comment type="caution">
    <text evidence="1">The sequence shown here is derived from an EMBL/GenBank/DDBJ whole genome shotgun (WGS) entry which is preliminary data.</text>
</comment>
<dbReference type="OrthoDB" id="3582337at2"/>
<evidence type="ECO:0000313" key="2">
    <source>
        <dbReference type="Proteomes" id="UP000320338"/>
    </source>
</evidence>
<dbReference type="RefSeq" id="WP_141282910.1">
    <property type="nucleotide sequence ID" value="NZ_BAAARZ010000119.1"/>
</dbReference>
<name>A0A4Y3WZ00_9PSEU</name>
<organism evidence="1 2">
    <name type="scientific">Pseudonocardia hydrocarbonoxydans</name>
    <dbReference type="NCBI Taxonomy" id="76726"/>
    <lineage>
        <taxon>Bacteria</taxon>
        <taxon>Bacillati</taxon>
        <taxon>Actinomycetota</taxon>
        <taxon>Actinomycetes</taxon>
        <taxon>Pseudonocardiales</taxon>
        <taxon>Pseudonocardiaceae</taxon>
        <taxon>Pseudonocardia</taxon>
    </lineage>
</organism>
<keyword evidence="2" id="KW-1185">Reference proteome</keyword>
<dbReference type="Proteomes" id="UP000320338">
    <property type="component" value="Unassembled WGS sequence"/>
</dbReference>
<sequence>MDITWTLGVLSARVENVQPLADGTATTKAEAIEAASDALVVAAMDRGRQEYRVCVADTMIGVIPGLTEQGDVDLFGLAEALPRITGSDR</sequence>
<gene>
    <name evidence="1" type="ORF">PHY01_52420</name>
</gene>
<protein>
    <submittedName>
        <fullName evidence="1">Uncharacterized protein</fullName>
    </submittedName>
</protein>
<reference evidence="1 2" key="1">
    <citation type="submission" date="2019-06" db="EMBL/GenBank/DDBJ databases">
        <title>Whole genome shotgun sequence of Pseudonocardia hydrocarbonoxydans NBRC 14498.</title>
        <authorList>
            <person name="Hosoyama A."/>
            <person name="Uohara A."/>
            <person name="Ohji S."/>
            <person name="Ichikawa N."/>
        </authorList>
    </citation>
    <scope>NUCLEOTIDE SEQUENCE [LARGE SCALE GENOMIC DNA]</scope>
    <source>
        <strain evidence="1 2">NBRC 14498</strain>
    </source>
</reference>
<proteinExistence type="predicted"/>